<comment type="caution">
    <text evidence="4">The sequence shown here is derived from an EMBL/GenBank/DDBJ whole genome shotgun (WGS) entry which is preliminary data.</text>
</comment>
<proteinExistence type="inferred from homology"/>
<dbReference type="Pfam" id="PF02369">
    <property type="entry name" value="Big_1"/>
    <property type="match status" value="1"/>
</dbReference>
<dbReference type="PROSITE" id="PS51257">
    <property type="entry name" value="PROKAR_LIPOPROTEIN"/>
    <property type="match status" value="1"/>
</dbReference>
<evidence type="ECO:0000313" key="5">
    <source>
        <dbReference type="Proteomes" id="UP000265938"/>
    </source>
</evidence>
<dbReference type="Proteomes" id="UP000265938">
    <property type="component" value="Unassembled WGS sequence"/>
</dbReference>
<evidence type="ECO:0000256" key="1">
    <source>
        <dbReference type="ARBA" id="ARBA00010116"/>
    </source>
</evidence>
<feature type="chain" id="PRO_5017258527" evidence="2">
    <location>
        <begin position="18"/>
        <end position="1096"/>
    </location>
</feature>
<keyword evidence="2" id="KW-0732">Signal</keyword>
<dbReference type="InterPro" id="IPR008964">
    <property type="entry name" value="Invasin/intimin_cell_adhesion"/>
</dbReference>
<reference evidence="4 5" key="1">
    <citation type="submission" date="2018-09" db="EMBL/GenBank/DDBJ databases">
        <title>Identification of marine bacteria producing industrial enzymes.</title>
        <authorList>
            <person name="Cheng T.H."/>
            <person name="Saidin J."/>
            <person name="Muhd D.D."/>
            <person name="Isa M.N.M."/>
            <person name="Bakar M.F.A."/>
            <person name="Ismail N."/>
        </authorList>
    </citation>
    <scope>NUCLEOTIDE SEQUENCE [LARGE SCALE GENOMIC DNA]</scope>
    <source>
        <strain evidence="4 5">MNAD 1.6</strain>
    </source>
</reference>
<name>A0A3A3F6G7_9GAMM</name>
<evidence type="ECO:0000259" key="3">
    <source>
        <dbReference type="PROSITE" id="PS51127"/>
    </source>
</evidence>
<gene>
    <name evidence="4" type="ORF">D4741_02800</name>
</gene>
<protein>
    <submittedName>
        <fullName evidence="4">Ig domain-containing protein</fullName>
    </submittedName>
</protein>
<feature type="domain" description="Big-1" evidence="3">
    <location>
        <begin position="277"/>
        <end position="382"/>
    </location>
</feature>
<dbReference type="PROSITE" id="PS51127">
    <property type="entry name" value="BIG1"/>
    <property type="match status" value="1"/>
</dbReference>
<dbReference type="AlphaFoldDB" id="A0A3A3F6G7"/>
<dbReference type="InterPro" id="IPR003344">
    <property type="entry name" value="Big_1_dom"/>
</dbReference>
<evidence type="ECO:0000313" key="4">
    <source>
        <dbReference type="EMBL" id="RJF37032.1"/>
    </source>
</evidence>
<dbReference type="SUPFAM" id="SSF49373">
    <property type="entry name" value="Invasin/intimin cell-adhesion fragments"/>
    <property type="match status" value="5"/>
</dbReference>
<organism evidence="4 5">
    <name type="scientific">Pseudoalteromonas gelatinilytica</name>
    <dbReference type="NCBI Taxonomy" id="1703256"/>
    <lineage>
        <taxon>Bacteria</taxon>
        <taxon>Pseudomonadati</taxon>
        <taxon>Pseudomonadota</taxon>
        <taxon>Gammaproteobacteria</taxon>
        <taxon>Alteromonadales</taxon>
        <taxon>Pseudoalteromonadaceae</taxon>
        <taxon>Pseudoalteromonas</taxon>
    </lineage>
</organism>
<dbReference type="RefSeq" id="WP_119851940.1">
    <property type="nucleotide sequence ID" value="NZ_QYSE01000001.1"/>
</dbReference>
<dbReference type="InterPro" id="IPR013783">
    <property type="entry name" value="Ig-like_fold"/>
</dbReference>
<dbReference type="EMBL" id="QYSE01000001">
    <property type="protein sequence ID" value="RJF37032.1"/>
    <property type="molecule type" value="Genomic_DNA"/>
</dbReference>
<dbReference type="SMART" id="SM00634">
    <property type="entry name" value="BID_1"/>
    <property type="match status" value="1"/>
</dbReference>
<dbReference type="Gene3D" id="2.60.40.10">
    <property type="entry name" value="Immunoglobulins"/>
    <property type="match status" value="4"/>
</dbReference>
<feature type="signal peptide" evidence="2">
    <location>
        <begin position="1"/>
        <end position="17"/>
    </location>
</feature>
<comment type="similarity">
    <text evidence="1">Belongs to the intimin/invasin family.</text>
</comment>
<evidence type="ECO:0000256" key="2">
    <source>
        <dbReference type="SAM" id="SignalP"/>
    </source>
</evidence>
<accession>A0A3A3F6G7</accession>
<sequence length="1096" mass="113931">MPLLRWLSILFFSSLLAACGGGGSLEGNSDDSGDGNSSENPSYTVTIKGFSSLSGEESNNVTEADPLKIEVLLASTTGSVSGKRITFSLVDDIGVLDQTSALTDSEGKTEVVLSAGSQVGAGIITATYSPEEETVFNGTFAFSAQVKEAVVTSVTVDLIGSSNESTRNISYTSPARAQATVTVDGQPAAFKFVTFNLSNDLGLLNPSNGTAMTNALGVAEIDLLAGTVKGAGSVTATYVDDSQNSTVSPSFTYETEGDAPVQTGDASYSMSLSLISTVTLIETSTISADNSAQVRALVVDSEGNAVPNQVVSFSSTLGRLIPSLGTALTDDKGLATLNLTAGSVEGAGTVTAQYDNQEVTIGFYTRGDVVDSAQDTADITFKLLNNCQDGFRNSRDLDLCDEVTSFSNEESGILYIEVLKSGSSTPLEQVLVNATTTIGSISPSTGTAITDENGIALLDIIPGRDVGAGEITVSVLSSSLTKAFQIAAVDVDIAISSNLADSDLLSAGSTALISVEITKDGELFTSPLTVEFSSGCVDAGLAVIDESVTSIGGVAQSTYRATGCVGGDLVTASVITGGTTVTANITVNVSKSNIGSIEFLDSSESVIALKGTGGSNRKETSTLRFKLVDNNGNPLPARTVNFELSTTVGGVQLSQDSGFTNAEGIVQTVVQSGFYPQPVKVIATSEETVDGEVLKVTKHSDNLAISTGVADQNSFSISRESSNIHALDFDGSQVEVTARLSDHFGNAVPDGTVVSFIAEGGMIESNCQTDAGKCSVVWESSEPRPFTNDYYQNTILQKCDGGLPCPLGIVNNDGTIDRPLGGRATILAYAQGEESYNDKNGNGLFDASDFFSILNDRPEAFIDNNEDGTFGGEECTIGAGPCSRENSDGDEFEEFIDYNGDGIWTTANGVYDGLLCTEEDDALGVCNRSLIHIFSSQEIVMSDDAAQFRVVTYAPDCAAIPGVIASVVRMNSDPTSDVVTNSAGDNMCNVTSVDFRNGLTDSQSLTVFIADIYNNPMPVGTAVTITTDNGILSGADDGYTFPNTTSVTPVSLSFVILDEPDDQRNDKTQGIITIKAEAPNGLVSSVGVPVYDDAAP</sequence>